<keyword evidence="3" id="KW-1185">Reference proteome</keyword>
<evidence type="ECO:0000259" key="1">
    <source>
        <dbReference type="Pfam" id="PF01370"/>
    </source>
</evidence>
<sequence>MILITGGTGILGRVIALELLKKGQNVRATKRSSSNLPEVKDSYKFYTDRPDFYFDQIEWVDIDFDDQDSLENALKDVDEVYHCAAKVSFNPSAAKELYRNNSEATEKLLFAIDPDKVKKFLFVSSIAVLDGYNDKGEMDENSDFNEKLDHSNYAISKYLSEMEVWRASAEGLNTIIINPGLIIGSGNWNHSSGKLFKEMSNGFTFPGSTAYVDVRDVAKIAVELMERSIFGQRFILTSEVVKYKYMADKVRKTFGKTPAKLISNSILDILPFFSVIFGWFIPILKLANRTNVETIKSDSKITNNKIRETLNYEFIPIDESVDFHLKNYAQSISKSN</sequence>
<proteinExistence type="predicted"/>
<reference evidence="2 3" key="1">
    <citation type="submission" date="2014-07" db="EMBL/GenBank/DDBJ databases">
        <title>Epilithonimonas lactis LMG 22401 Genome.</title>
        <authorList>
            <person name="Pipes S.E."/>
            <person name="Stropko S.J."/>
        </authorList>
    </citation>
    <scope>NUCLEOTIDE SEQUENCE [LARGE SCALE GENOMIC DNA]</scope>
    <source>
        <strain evidence="2 3">LMG 24401</strain>
    </source>
</reference>
<dbReference type="PANTHER" id="PTHR48079:SF6">
    <property type="entry name" value="NAD(P)-BINDING DOMAIN-CONTAINING PROTEIN-RELATED"/>
    <property type="match status" value="1"/>
</dbReference>
<dbReference type="STRING" id="421072.SAMN04488097_3110"/>
<evidence type="ECO:0000313" key="3">
    <source>
        <dbReference type="Proteomes" id="UP000028623"/>
    </source>
</evidence>
<dbReference type="AlphaFoldDB" id="A0A085BJF5"/>
<dbReference type="OrthoDB" id="596910at2"/>
<protein>
    <submittedName>
        <fullName evidence="2">NAD-dependent epimerase</fullName>
    </submittedName>
</protein>
<evidence type="ECO:0000313" key="2">
    <source>
        <dbReference type="EMBL" id="KFC22600.1"/>
    </source>
</evidence>
<dbReference type="Proteomes" id="UP000028623">
    <property type="component" value="Unassembled WGS sequence"/>
</dbReference>
<dbReference type="InterPro" id="IPR051783">
    <property type="entry name" value="NAD(P)-dependent_oxidoreduct"/>
</dbReference>
<comment type="caution">
    <text evidence="2">The sequence shown here is derived from an EMBL/GenBank/DDBJ whole genome shotgun (WGS) entry which is preliminary data.</text>
</comment>
<dbReference type="Pfam" id="PF01370">
    <property type="entry name" value="Epimerase"/>
    <property type="match status" value="1"/>
</dbReference>
<dbReference type="GO" id="GO:0005737">
    <property type="term" value="C:cytoplasm"/>
    <property type="evidence" value="ECO:0007669"/>
    <property type="project" value="TreeGrafter"/>
</dbReference>
<dbReference type="eggNOG" id="COG0451">
    <property type="taxonomic scope" value="Bacteria"/>
</dbReference>
<dbReference type="SUPFAM" id="SSF51735">
    <property type="entry name" value="NAD(P)-binding Rossmann-fold domains"/>
    <property type="match status" value="1"/>
</dbReference>
<dbReference type="Gene3D" id="3.40.50.720">
    <property type="entry name" value="NAD(P)-binding Rossmann-like Domain"/>
    <property type="match status" value="1"/>
</dbReference>
<dbReference type="RefSeq" id="WP_034974567.1">
    <property type="nucleotide sequence ID" value="NZ_FOFI01000004.1"/>
</dbReference>
<dbReference type="PANTHER" id="PTHR48079">
    <property type="entry name" value="PROTEIN YEEZ"/>
    <property type="match status" value="1"/>
</dbReference>
<gene>
    <name evidence="2" type="ORF">IO89_05975</name>
</gene>
<feature type="domain" description="NAD-dependent epimerase/dehydratase" evidence="1">
    <location>
        <begin position="2"/>
        <end position="227"/>
    </location>
</feature>
<organism evidence="2 3">
    <name type="scientific">Epilithonimonas lactis</name>
    <dbReference type="NCBI Taxonomy" id="421072"/>
    <lineage>
        <taxon>Bacteria</taxon>
        <taxon>Pseudomonadati</taxon>
        <taxon>Bacteroidota</taxon>
        <taxon>Flavobacteriia</taxon>
        <taxon>Flavobacteriales</taxon>
        <taxon>Weeksellaceae</taxon>
        <taxon>Chryseobacterium group</taxon>
        <taxon>Epilithonimonas</taxon>
    </lineage>
</organism>
<dbReference type="InterPro" id="IPR036291">
    <property type="entry name" value="NAD(P)-bd_dom_sf"/>
</dbReference>
<dbReference type="InterPro" id="IPR001509">
    <property type="entry name" value="Epimerase_deHydtase"/>
</dbReference>
<name>A0A085BJF5_9FLAO</name>
<dbReference type="EMBL" id="JPLY01000002">
    <property type="protein sequence ID" value="KFC22600.1"/>
    <property type="molecule type" value="Genomic_DNA"/>
</dbReference>
<accession>A0A085BJF5</accession>
<dbReference type="GO" id="GO:0004029">
    <property type="term" value="F:aldehyde dehydrogenase (NAD+) activity"/>
    <property type="evidence" value="ECO:0007669"/>
    <property type="project" value="TreeGrafter"/>
</dbReference>